<dbReference type="PANTHER" id="PTHR11803">
    <property type="entry name" value="2-IMINOBUTANOATE/2-IMINOPROPANOATE DEAMINASE RIDA"/>
    <property type="match status" value="1"/>
</dbReference>
<keyword evidence="2" id="KW-1185">Reference proteome</keyword>
<dbReference type="SUPFAM" id="SSF55298">
    <property type="entry name" value="YjgF-like"/>
    <property type="match status" value="1"/>
</dbReference>
<dbReference type="InterPro" id="IPR035959">
    <property type="entry name" value="RutC-like_sf"/>
</dbReference>
<dbReference type="EMBL" id="VCKW01000193">
    <property type="protein sequence ID" value="TMQ91705.1"/>
    <property type="molecule type" value="Genomic_DNA"/>
</dbReference>
<dbReference type="OrthoDB" id="3212792at2"/>
<dbReference type="GO" id="GO:0005829">
    <property type="term" value="C:cytosol"/>
    <property type="evidence" value="ECO:0007669"/>
    <property type="project" value="TreeGrafter"/>
</dbReference>
<evidence type="ECO:0000313" key="1">
    <source>
        <dbReference type="EMBL" id="TMQ91705.1"/>
    </source>
</evidence>
<comment type="caution">
    <text evidence="1">The sequence shown here is derived from an EMBL/GenBank/DDBJ whole genome shotgun (WGS) entry which is preliminary data.</text>
</comment>
<dbReference type="GO" id="GO:0019239">
    <property type="term" value="F:deaminase activity"/>
    <property type="evidence" value="ECO:0007669"/>
    <property type="project" value="TreeGrafter"/>
</dbReference>
<protein>
    <submittedName>
        <fullName evidence="1">RidA family protein</fullName>
    </submittedName>
</protein>
<gene>
    <name evidence="1" type="ORF">ETD83_29710</name>
</gene>
<dbReference type="Proteomes" id="UP000309174">
    <property type="component" value="Unassembled WGS sequence"/>
</dbReference>
<proteinExistence type="predicted"/>
<dbReference type="CDD" id="cd00448">
    <property type="entry name" value="YjgF_YER057c_UK114_family"/>
    <property type="match status" value="1"/>
</dbReference>
<reference evidence="1 2" key="1">
    <citation type="submission" date="2019-05" db="EMBL/GenBank/DDBJ databases">
        <title>Draft genome sequence of Actinomadura sp. 14C53.</title>
        <authorList>
            <person name="Saricaoglu S."/>
            <person name="Isik K."/>
        </authorList>
    </citation>
    <scope>NUCLEOTIDE SEQUENCE [LARGE SCALE GENOMIC DNA]</scope>
    <source>
        <strain evidence="1 2">14C53</strain>
    </source>
</reference>
<dbReference type="PANTHER" id="PTHR11803:SF44">
    <property type="entry name" value="RUTC FAMILY PROTEIN YJGH"/>
    <property type="match status" value="1"/>
</dbReference>
<sequence length="145" mass="15609">MVMTFAIEPIDPAELPESSPAYTHGTLVSGAQRTLYISGQPPWTTKGDVPADFAAQCRLAWDNVKTVLASAGMTVGNLAKVTIYLSDRRYRELNSQIRHEVLGEHRPAITIIITGIYDEAWLLEIEAIAVGPASSAAPGTENGQS</sequence>
<evidence type="ECO:0000313" key="2">
    <source>
        <dbReference type="Proteomes" id="UP000309174"/>
    </source>
</evidence>
<dbReference type="Gene3D" id="3.30.1330.40">
    <property type="entry name" value="RutC-like"/>
    <property type="match status" value="1"/>
</dbReference>
<accession>A0A5C4J5B2</accession>
<dbReference type="AlphaFoldDB" id="A0A5C4J5B2"/>
<organism evidence="1 2">
    <name type="scientific">Actinomadura soli</name>
    <dbReference type="NCBI Taxonomy" id="2508997"/>
    <lineage>
        <taxon>Bacteria</taxon>
        <taxon>Bacillati</taxon>
        <taxon>Actinomycetota</taxon>
        <taxon>Actinomycetes</taxon>
        <taxon>Streptosporangiales</taxon>
        <taxon>Thermomonosporaceae</taxon>
        <taxon>Actinomadura</taxon>
    </lineage>
</organism>
<dbReference type="Pfam" id="PF01042">
    <property type="entry name" value="Ribonuc_L-PSP"/>
    <property type="match status" value="1"/>
</dbReference>
<dbReference type="InterPro" id="IPR006175">
    <property type="entry name" value="YjgF/YER057c/UK114"/>
</dbReference>
<name>A0A5C4J5B2_9ACTN</name>